<name>A0A9D3UME8_9ROSI</name>
<gene>
    <name evidence="2" type="ORF">J1N35_038283</name>
</gene>
<feature type="compositionally biased region" description="Acidic residues" evidence="1">
    <location>
        <begin position="197"/>
        <end position="211"/>
    </location>
</feature>
<reference evidence="2 3" key="1">
    <citation type="journal article" date="2021" name="Plant Biotechnol. J.">
        <title>Multi-omics assisted identification of the key and species-specific regulatory components of drought-tolerant mechanisms in Gossypium stocksii.</title>
        <authorList>
            <person name="Yu D."/>
            <person name="Ke L."/>
            <person name="Zhang D."/>
            <person name="Wu Y."/>
            <person name="Sun Y."/>
            <person name="Mei J."/>
            <person name="Sun J."/>
            <person name="Sun Y."/>
        </authorList>
    </citation>
    <scope>NUCLEOTIDE SEQUENCE [LARGE SCALE GENOMIC DNA]</scope>
    <source>
        <strain evidence="3">cv. E1</strain>
        <tissue evidence="2">Leaf</tissue>
    </source>
</reference>
<dbReference type="OrthoDB" id="10578963at2759"/>
<evidence type="ECO:0000313" key="3">
    <source>
        <dbReference type="Proteomes" id="UP000828251"/>
    </source>
</evidence>
<accession>A0A9D3UME8</accession>
<feature type="region of interest" description="Disordered" evidence="1">
    <location>
        <begin position="181"/>
        <end position="227"/>
    </location>
</feature>
<proteinExistence type="predicted"/>
<organism evidence="2 3">
    <name type="scientific">Gossypium stocksii</name>
    <dbReference type="NCBI Taxonomy" id="47602"/>
    <lineage>
        <taxon>Eukaryota</taxon>
        <taxon>Viridiplantae</taxon>
        <taxon>Streptophyta</taxon>
        <taxon>Embryophyta</taxon>
        <taxon>Tracheophyta</taxon>
        <taxon>Spermatophyta</taxon>
        <taxon>Magnoliopsida</taxon>
        <taxon>eudicotyledons</taxon>
        <taxon>Gunneridae</taxon>
        <taxon>Pentapetalae</taxon>
        <taxon>rosids</taxon>
        <taxon>malvids</taxon>
        <taxon>Malvales</taxon>
        <taxon>Malvaceae</taxon>
        <taxon>Malvoideae</taxon>
        <taxon>Gossypium</taxon>
    </lineage>
</organism>
<protein>
    <submittedName>
        <fullName evidence="2">Uncharacterized protein</fullName>
    </submittedName>
</protein>
<evidence type="ECO:0000256" key="1">
    <source>
        <dbReference type="SAM" id="MobiDB-lite"/>
    </source>
</evidence>
<dbReference type="AlphaFoldDB" id="A0A9D3UME8"/>
<dbReference type="EMBL" id="JAIQCV010000011">
    <property type="protein sequence ID" value="KAH1047499.1"/>
    <property type="molecule type" value="Genomic_DNA"/>
</dbReference>
<evidence type="ECO:0000313" key="2">
    <source>
        <dbReference type="EMBL" id="KAH1047499.1"/>
    </source>
</evidence>
<dbReference type="Proteomes" id="UP000828251">
    <property type="component" value="Unassembled WGS sequence"/>
</dbReference>
<sequence>MKNQFFAAIHFDGIILETTVGCIFETCQKIRMRFNRNVPIGDMKEKVSEKFSQRCGRKMTKLFYKFQVSSNPIKFTEMELLDDDSVETMVALYCPLGRVNTKPIKLFVELADVDIVENVTQLSQQDGVENSRTKVPRVSVDRRSFVRGFDIDLNVGCSYQYGGGLQIHPVVIETDVLVEDGSDNNSYSDHEGKDFSDPDLDNIPDDIDNEGSDDRNDHSPSVRNSSYGITIRYDPRAHISSQSRCDACLRVFQVLEHNTCSLDVSRS</sequence>
<comment type="caution">
    <text evidence="2">The sequence shown here is derived from an EMBL/GenBank/DDBJ whole genome shotgun (WGS) entry which is preliminary data.</text>
</comment>
<keyword evidence="3" id="KW-1185">Reference proteome</keyword>